<dbReference type="Proteomes" id="UP000750711">
    <property type="component" value="Unassembled WGS sequence"/>
</dbReference>
<dbReference type="AlphaFoldDB" id="A0A9P8RPD6"/>
<evidence type="ECO:0000313" key="3">
    <source>
        <dbReference type="Proteomes" id="UP000750711"/>
    </source>
</evidence>
<comment type="caution">
    <text evidence="2">The sequence shown here is derived from an EMBL/GenBank/DDBJ whole genome shotgun (WGS) entry which is preliminary data.</text>
</comment>
<evidence type="ECO:0000313" key="2">
    <source>
        <dbReference type="EMBL" id="KAH0559177.1"/>
    </source>
</evidence>
<gene>
    <name evidence="2" type="ORF">GP486_004290</name>
</gene>
<feature type="region of interest" description="Disordered" evidence="1">
    <location>
        <begin position="1"/>
        <end position="98"/>
    </location>
</feature>
<evidence type="ECO:0000256" key="1">
    <source>
        <dbReference type="SAM" id="MobiDB-lite"/>
    </source>
</evidence>
<name>A0A9P8RPD6_9PEZI</name>
<keyword evidence="3" id="KW-1185">Reference proteome</keyword>
<organism evidence="2 3">
    <name type="scientific">Trichoglossum hirsutum</name>
    <dbReference type="NCBI Taxonomy" id="265104"/>
    <lineage>
        <taxon>Eukaryota</taxon>
        <taxon>Fungi</taxon>
        <taxon>Dikarya</taxon>
        <taxon>Ascomycota</taxon>
        <taxon>Pezizomycotina</taxon>
        <taxon>Geoglossomycetes</taxon>
        <taxon>Geoglossales</taxon>
        <taxon>Geoglossaceae</taxon>
        <taxon>Trichoglossum</taxon>
    </lineage>
</organism>
<reference evidence="2" key="1">
    <citation type="submission" date="2021-03" db="EMBL/GenBank/DDBJ databases">
        <title>Comparative genomics and phylogenomic investigation of the class Geoglossomycetes provide insights into ecological specialization and systematics.</title>
        <authorList>
            <person name="Melie T."/>
            <person name="Pirro S."/>
            <person name="Miller A.N."/>
            <person name="Quandt A."/>
        </authorList>
    </citation>
    <scope>NUCLEOTIDE SEQUENCE</scope>
    <source>
        <strain evidence="2">CAQ_001_2017</strain>
    </source>
</reference>
<dbReference type="EMBL" id="JAGHQM010000658">
    <property type="protein sequence ID" value="KAH0559177.1"/>
    <property type="molecule type" value="Genomic_DNA"/>
</dbReference>
<sequence>MHTSRPPTVPRKRTSNWSSQARDKLDEEYLSDSVNVEYNPPAHQPARRKRAKKAQVATGHEEAAEYENQGQWQDDPRVNGASKENHTSEMGIVSPLSDAHDLKEAERAQKDGLLAAVYDLRSVRKTDTGWLVRSRCVA</sequence>
<protein>
    <submittedName>
        <fullName evidence="2">Uncharacterized protein</fullName>
    </submittedName>
</protein>
<accession>A0A9P8RPD6</accession>
<proteinExistence type="predicted"/>